<name>A0A0N1HGA4_9EURO</name>
<dbReference type="RefSeq" id="XP_018004558.1">
    <property type="nucleotide sequence ID" value="XM_018149279.1"/>
</dbReference>
<feature type="region of interest" description="Disordered" evidence="1">
    <location>
        <begin position="81"/>
        <end position="277"/>
    </location>
</feature>
<feature type="region of interest" description="Disordered" evidence="1">
    <location>
        <begin position="293"/>
        <end position="620"/>
    </location>
</feature>
<feature type="compositionally biased region" description="Basic and acidic residues" evidence="1">
    <location>
        <begin position="358"/>
        <end position="370"/>
    </location>
</feature>
<dbReference type="SMART" id="SM00271">
    <property type="entry name" value="DnaJ"/>
    <property type="match status" value="1"/>
</dbReference>
<comment type="caution">
    <text evidence="3">The sequence shown here is derived from an EMBL/GenBank/DDBJ whole genome shotgun (WGS) entry which is preliminary data.</text>
</comment>
<evidence type="ECO:0000313" key="4">
    <source>
        <dbReference type="Proteomes" id="UP000038010"/>
    </source>
</evidence>
<dbReference type="InterPro" id="IPR018253">
    <property type="entry name" value="DnaJ_domain_CS"/>
</dbReference>
<feature type="compositionally biased region" description="Basic and acidic residues" evidence="1">
    <location>
        <begin position="119"/>
        <end position="169"/>
    </location>
</feature>
<feature type="domain" description="J" evidence="2">
    <location>
        <begin position="6"/>
        <end position="74"/>
    </location>
</feature>
<dbReference type="GeneID" id="28741159"/>
<reference evidence="3 4" key="1">
    <citation type="submission" date="2015-06" db="EMBL/GenBank/DDBJ databases">
        <title>Draft genome of the ant-associated black yeast Phialophora attae CBS 131958.</title>
        <authorList>
            <person name="Moreno L.F."/>
            <person name="Stielow B.J."/>
            <person name="de Hoog S."/>
            <person name="Vicente V.A."/>
            <person name="Weiss V.A."/>
            <person name="de Vries M."/>
            <person name="Cruz L.M."/>
            <person name="Souza E.M."/>
        </authorList>
    </citation>
    <scope>NUCLEOTIDE SEQUENCE [LARGE SCALE GENOMIC DNA]</scope>
    <source>
        <strain evidence="3 4">CBS 131958</strain>
    </source>
</reference>
<dbReference type="STRING" id="1664694.A0A0N1HGA4"/>
<gene>
    <name evidence="3" type="ORF">AB675_8801</name>
</gene>
<dbReference type="InterPro" id="IPR050817">
    <property type="entry name" value="DjlA_DnaK_co-chaperone"/>
</dbReference>
<evidence type="ECO:0000313" key="3">
    <source>
        <dbReference type="EMBL" id="KPI44595.1"/>
    </source>
</evidence>
<evidence type="ECO:0000259" key="2">
    <source>
        <dbReference type="PROSITE" id="PS50076"/>
    </source>
</evidence>
<organism evidence="3 4">
    <name type="scientific">Cyphellophora attinorum</name>
    <dbReference type="NCBI Taxonomy" id="1664694"/>
    <lineage>
        <taxon>Eukaryota</taxon>
        <taxon>Fungi</taxon>
        <taxon>Dikarya</taxon>
        <taxon>Ascomycota</taxon>
        <taxon>Pezizomycotina</taxon>
        <taxon>Eurotiomycetes</taxon>
        <taxon>Chaetothyriomycetidae</taxon>
        <taxon>Chaetothyriales</taxon>
        <taxon>Cyphellophoraceae</taxon>
        <taxon>Cyphellophora</taxon>
    </lineage>
</organism>
<evidence type="ECO:0000256" key="1">
    <source>
        <dbReference type="SAM" id="MobiDB-lite"/>
    </source>
</evidence>
<dbReference type="OrthoDB" id="10250354at2759"/>
<accession>A0A0N1HGA4</accession>
<feature type="compositionally biased region" description="Low complexity" evidence="1">
    <location>
        <begin position="245"/>
        <end position="259"/>
    </location>
</feature>
<feature type="compositionally biased region" description="Basic and acidic residues" evidence="1">
    <location>
        <begin position="590"/>
        <end position="609"/>
    </location>
</feature>
<feature type="compositionally biased region" description="Basic and acidic residues" evidence="1">
    <location>
        <begin position="493"/>
        <end position="541"/>
    </location>
</feature>
<dbReference type="AlphaFoldDB" id="A0A0N1HGA4"/>
<dbReference type="CDD" id="cd06257">
    <property type="entry name" value="DnaJ"/>
    <property type="match status" value="1"/>
</dbReference>
<dbReference type="Gene3D" id="1.10.287.110">
    <property type="entry name" value="DnaJ domain"/>
    <property type="match status" value="1"/>
</dbReference>
<dbReference type="EMBL" id="LFJN01000003">
    <property type="protein sequence ID" value="KPI44595.1"/>
    <property type="molecule type" value="Genomic_DNA"/>
</dbReference>
<dbReference type="Pfam" id="PF00226">
    <property type="entry name" value="DnaJ"/>
    <property type="match status" value="1"/>
</dbReference>
<proteinExistence type="predicted"/>
<dbReference type="Proteomes" id="UP000038010">
    <property type="component" value="Unassembled WGS sequence"/>
</dbReference>
<feature type="compositionally biased region" description="Polar residues" evidence="1">
    <location>
        <begin position="226"/>
        <end position="237"/>
    </location>
</feature>
<dbReference type="VEuPathDB" id="FungiDB:AB675_8801"/>
<dbReference type="PROSITE" id="PS00636">
    <property type="entry name" value="DNAJ_1"/>
    <property type="match status" value="1"/>
</dbReference>
<dbReference type="PROSITE" id="PS50076">
    <property type="entry name" value="DNAJ_2"/>
    <property type="match status" value="1"/>
</dbReference>
<dbReference type="SUPFAM" id="SSF46565">
    <property type="entry name" value="Chaperone J-domain"/>
    <property type="match status" value="1"/>
</dbReference>
<keyword evidence="4" id="KW-1185">Reference proteome</keyword>
<sequence length="620" mass="70580">MDLPPDPYDALGVAKDADVSAIKSAHRKLVLKCHPDRIQDPALKEKGKEAFQKIQQAYELLTDPSKKARYDDQVRLAALRREAMARDGPTTRSQTYPIRHGPPPPPASRHYSPDDGVYFEERRPRNEDFSSSREKFEEPLRTSSRKHTDYDRASSTKKPAEKERSDKAKAGWSRATGFVNAGIRLKKETDKTRASKEAKERTRQKERSDKEQRARHAYVDSESDSDTATRVTSSTIKPSRPTPRHSPQSSSSRPSTATRRPTHVDDDSGDESDDALARKWEAKFDKTKQYIEKATLGAGSRPKFERHESGSYWSSHHRSGSDPDRYASSGKERERRSHDDSRRPSMPTMNSSPANLKARVEERSPKDRRSAGSASYRDSGRDRDSDHRKDIPGLHRSQTMPVPRSSGRKDAAPSKSSNLKHAETHDSGYGSSSTPHTPDPRDDSPVRRNASSRTKYQIVDPDSGDDGASTIHRVDDTRSRHRDRRYASPEPISPRDSDRRRPDRPRLDTNYRSKSSRESPIEPPKVRRSESARYDDHRSGRDSNSSSRYNSREKLDTEDYEYETRSPRYKEKDRGGLRDPYAESNAGYGDKYRDRDYAPKSTFHSDARGSRRPSMQTGVH</sequence>
<dbReference type="InterPro" id="IPR001623">
    <property type="entry name" value="DnaJ_domain"/>
</dbReference>
<dbReference type="PRINTS" id="PR00625">
    <property type="entry name" value="JDOMAIN"/>
</dbReference>
<dbReference type="InterPro" id="IPR036869">
    <property type="entry name" value="J_dom_sf"/>
</dbReference>
<protein>
    <recommendedName>
        <fullName evidence="2">J domain-containing protein</fullName>
    </recommendedName>
</protein>
<feature type="compositionally biased region" description="Basic and acidic residues" evidence="1">
    <location>
        <begin position="185"/>
        <end position="219"/>
    </location>
</feature>
<feature type="compositionally biased region" description="Basic and acidic residues" evidence="1">
    <location>
        <begin position="378"/>
        <end position="393"/>
    </location>
</feature>
<feature type="compositionally biased region" description="Basic and acidic residues" evidence="1">
    <location>
        <begin position="550"/>
        <end position="581"/>
    </location>
</feature>
<dbReference type="PANTHER" id="PTHR24074">
    <property type="entry name" value="CO-CHAPERONE PROTEIN DJLA"/>
    <property type="match status" value="1"/>
</dbReference>
<feature type="compositionally biased region" description="Basic and acidic residues" evidence="1">
    <location>
        <begin position="319"/>
        <end position="343"/>
    </location>
</feature>